<dbReference type="EMBL" id="WTPW01000276">
    <property type="protein sequence ID" value="KAF0527632.1"/>
    <property type="molecule type" value="Genomic_DNA"/>
</dbReference>
<sequence>MGTGLRCYNFVVEAFVELLAFLFCAIENSQVRMLLTVKKPFSDFAVGFVMSVWGWAKLVFRLSSFCFRIVSVE</sequence>
<protein>
    <submittedName>
        <fullName evidence="2">Uncharacterized protein</fullName>
    </submittedName>
</protein>
<feature type="transmembrane region" description="Helical" evidence="1">
    <location>
        <begin position="7"/>
        <end position="29"/>
    </location>
</feature>
<comment type="caution">
    <text evidence="2">The sequence shown here is derived from an EMBL/GenBank/DDBJ whole genome shotgun (WGS) entry which is preliminary data.</text>
</comment>
<dbReference type="OrthoDB" id="10595210at2759"/>
<evidence type="ECO:0000313" key="2">
    <source>
        <dbReference type="EMBL" id="KAF0527632.1"/>
    </source>
</evidence>
<feature type="transmembrane region" description="Helical" evidence="1">
    <location>
        <begin position="41"/>
        <end position="60"/>
    </location>
</feature>
<keyword evidence="1" id="KW-0812">Transmembrane</keyword>
<organism evidence="2 3">
    <name type="scientific">Gigaspora margarita</name>
    <dbReference type="NCBI Taxonomy" id="4874"/>
    <lineage>
        <taxon>Eukaryota</taxon>
        <taxon>Fungi</taxon>
        <taxon>Fungi incertae sedis</taxon>
        <taxon>Mucoromycota</taxon>
        <taxon>Glomeromycotina</taxon>
        <taxon>Glomeromycetes</taxon>
        <taxon>Diversisporales</taxon>
        <taxon>Gigasporaceae</taxon>
        <taxon>Gigaspora</taxon>
    </lineage>
</organism>
<keyword evidence="1" id="KW-0472">Membrane</keyword>
<proteinExistence type="predicted"/>
<dbReference type="Proteomes" id="UP000439903">
    <property type="component" value="Unassembled WGS sequence"/>
</dbReference>
<name>A0A8H4AS48_GIGMA</name>
<evidence type="ECO:0000256" key="1">
    <source>
        <dbReference type="SAM" id="Phobius"/>
    </source>
</evidence>
<accession>A0A8H4AS48</accession>
<evidence type="ECO:0000313" key="3">
    <source>
        <dbReference type="Proteomes" id="UP000439903"/>
    </source>
</evidence>
<keyword evidence="1" id="KW-1133">Transmembrane helix</keyword>
<keyword evidence="3" id="KW-1185">Reference proteome</keyword>
<dbReference type="AlphaFoldDB" id="A0A8H4AS48"/>
<reference evidence="2 3" key="1">
    <citation type="journal article" date="2019" name="Environ. Microbiol.">
        <title>At the nexus of three kingdoms: the genome of the mycorrhizal fungus Gigaspora margarita provides insights into plant, endobacterial and fungal interactions.</title>
        <authorList>
            <person name="Venice F."/>
            <person name="Ghignone S."/>
            <person name="Salvioli di Fossalunga A."/>
            <person name="Amselem J."/>
            <person name="Novero M."/>
            <person name="Xianan X."/>
            <person name="Sedzielewska Toro K."/>
            <person name="Morin E."/>
            <person name="Lipzen A."/>
            <person name="Grigoriev I.V."/>
            <person name="Henrissat B."/>
            <person name="Martin F.M."/>
            <person name="Bonfante P."/>
        </authorList>
    </citation>
    <scope>NUCLEOTIDE SEQUENCE [LARGE SCALE GENOMIC DNA]</scope>
    <source>
        <strain evidence="2 3">BEG34</strain>
    </source>
</reference>
<gene>
    <name evidence="2" type="ORF">F8M41_013524</name>
</gene>